<name>A0ACC2X9C7_9TREE</name>
<reference evidence="1" key="1">
    <citation type="submission" date="2023-04" db="EMBL/GenBank/DDBJ databases">
        <title>Draft Genome sequencing of Naganishia species isolated from polar environments using Oxford Nanopore Technology.</title>
        <authorList>
            <person name="Leo P."/>
            <person name="Venkateswaran K."/>
        </authorList>
    </citation>
    <scope>NUCLEOTIDE SEQUENCE</scope>
    <source>
        <strain evidence="1">DBVPG 5303</strain>
    </source>
</reference>
<accession>A0ACC2X9C7</accession>
<protein>
    <submittedName>
        <fullName evidence="1">Uncharacterized protein</fullName>
    </submittedName>
</protein>
<organism evidence="1 2">
    <name type="scientific">Naganishia onofrii</name>
    <dbReference type="NCBI Taxonomy" id="1851511"/>
    <lineage>
        <taxon>Eukaryota</taxon>
        <taxon>Fungi</taxon>
        <taxon>Dikarya</taxon>
        <taxon>Basidiomycota</taxon>
        <taxon>Agaricomycotina</taxon>
        <taxon>Tremellomycetes</taxon>
        <taxon>Filobasidiales</taxon>
        <taxon>Filobasidiaceae</taxon>
        <taxon>Naganishia</taxon>
    </lineage>
</organism>
<dbReference type="EMBL" id="JASBWV010000025">
    <property type="protein sequence ID" value="KAJ9119372.1"/>
    <property type="molecule type" value="Genomic_DNA"/>
</dbReference>
<sequence>MTSNGVWTGARILSRGHVEQFNREGLTIGVDYRPSSIPRATEDARLDRFVGVLKAGGSEVAVVQDIQSERWVKVIWCVGRKEAWWSLFSKK</sequence>
<dbReference type="Proteomes" id="UP001234202">
    <property type="component" value="Unassembled WGS sequence"/>
</dbReference>
<evidence type="ECO:0000313" key="2">
    <source>
        <dbReference type="Proteomes" id="UP001234202"/>
    </source>
</evidence>
<evidence type="ECO:0000313" key="1">
    <source>
        <dbReference type="EMBL" id="KAJ9119372.1"/>
    </source>
</evidence>
<keyword evidence="2" id="KW-1185">Reference proteome</keyword>
<proteinExistence type="predicted"/>
<gene>
    <name evidence="1" type="ORF">QFC24_005843</name>
</gene>
<comment type="caution">
    <text evidence="1">The sequence shown here is derived from an EMBL/GenBank/DDBJ whole genome shotgun (WGS) entry which is preliminary data.</text>
</comment>